<evidence type="ECO:0000256" key="1">
    <source>
        <dbReference type="SAM" id="MobiDB-lite"/>
    </source>
</evidence>
<organism evidence="3 4">
    <name type="scientific">Oedothorax gibbosus</name>
    <dbReference type="NCBI Taxonomy" id="931172"/>
    <lineage>
        <taxon>Eukaryota</taxon>
        <taxon>Metazoa</taxon>
        <taxon>Ecdysozoa</taxon>
        <taxon>Arthropoda</taxon>
        <taxon>Chelicerata</taxon>
        <taxon>Arachnida</taxon>
        <taxon>Araneae</taxon>
        <taxon>Araneomorphae</taxon>
        <taxon>Entelegynae</taxon>
        <taxon>Araneoidea</taxon>
        <taxon>Linyphiidae</taxon>
        <taxon>Erigoninae</taxon>
        <taxon>Oedothorax</taxon>
    </lineage>
</organism>
<keyword evidence="2" id="KW-0472">Membrane</keyword>
<accession>A0AAV6U1M2</accession>
<reference evidence="3 4" key="1">
    <citation type="journal article" date="2022" name="Nat. Ecol. Evol.">
        <title>A masculinizing supergene underlies an exaggerated male reproductive morph in a spider.</title>
        <authorList>
            <person name="Hendrickx F."/>
            <person name="De Corte Z."/>
            <person name="Sonet G."/>
            <person name="Van Belleghem S.M."/>
            <person name="Kostlbacher S."/>
            <person name="Vangestel C."/>
        </authorList>
    </citation>
    <scope>NUCLEOTIDE SEQUENCE [LARGE SCALE GENOMIC DNA]</scope>
    <source>
        <strain evidence="3">W744_W776</strain>
    </source>
</reference>
<evidence type="ECO:0008006" key="5">
    <source>
        <dbReference type="Google" id="ProtNLM"/>
    </source>
</evidence>
<keyword evidence="2" id="KW-0812">Transmembrane</keyword>
<protein>
    <recommendedName>
        <fullName evidence="5">PiggyBac transposable element-derived protein domain-containing protein</fullName>
    </recommendedName>
</protein>
<evidence type="ECO:0000313" key="3">
    <source>
        <dbReference type="EMBL" id="KAG8178347.1"/>
    </source>
</evidence>
<dbReference type="Proteomes" id="UP000827092">
    <property type="component" value="Unassembled WGS sequence"/>
</dbReference>
<name>A0AAV6U1M2_9ARAC</name>
<feature type="transmembrane region" description="Helical" evidence="2">
    <location>
        <begin position="23"/>
        <end position="42"/>
    </location>
</feature>
<keyword evidence="2" id="KW-1133">Transmembrane helix</keyword>
<dbReference type="PANTHER" id="PTHR47272:SF1">
    <property type="entry name" value="PIGGYBAC TRANSPOSABLE ELEMENT-DERIVED PROTEIN 3-LIKE"/>
    <property type="match status" value="1"/>
</dbReference>
<sequence length="142" mass="16397">MGGVDLSDMLCSLYKTPLRTRKYFAIFGWLLDISLLNAWCLYKKDHSSEAMRLKGFRVTVADELLLYRRPKRGRPTSSRSPSSPPEQSKVVKVKECTMKDGIGHLPIFRDRGKCRFCHKGFSNVFCERCNLRFCLTKKAELL</sequence>
<evidence type="ECO:0000256" key="2">
    <source>
        <dbReference type="SAM" id="Phobius"/>
    </source>
</evidence>
<evidence type="ECO:0000313" key="4">
    <source>
        <dbReference type="Proteomes" id="UP000827092"/>
    </source>
</evidence>
<comment type="caution">
    <text evidence="3">The sequence shown here is derived from an EMBL/GenBank/DDBJ whole genome shotgun (WGS) entry which is preliminary data.</text>
</comment>
<dbReference type="AlphaFoldDB" id="A0AAV6U1M2"/>
<dbReference type="EMBL" id="JAFNEN010000701">
    <property type="protein sequence ID" value="KAG8178347.1"/>
    <property type="molecule type" value="Genomic_DNA"/>
</dbReference>
<proteinExistence type="predicted"/>
<feature type="region of interest" description="Disordered" evidence="1">
    <location>
        <begin position="69"/>
        <end position="90"/>
    </location>
</feature>
<keyword evidence="4" id="KW-1185">Reference proteome</keyword>
<dbReference type="PANTHER" id="PTHR47272">
    <property type="entry name" value="DDE_TNP_1_7 DOMAIN-CONTAINING PROTEIN"/>
    <property type="match status" value="1"/>
</dbReference>
<gene>
    <name evidence="3" type="ORF">JTE90_027217</name>
</gene>